<protein>
    <submittedName>
        <fullName evidence="8">Major facilitator superfamily domain-containing protein</fullName>
    </submittedName>
</protein>
<evidence type="ECO:0000256" key="1">
    <source>
        <dbReference type="ARBA" id="ARBA00004141"/>
    </source>
</evidence>
<keyword evidence="3 6" id="KW-0812">Transmembrane</keyword>
<dbReference type="InterPro" id="IPR011701">
    <property type="entry name" value="MFS"/>
</dbReference>
<feature type="transmembrane region" description="Helical" evidence="6">
    <location>
        <begin position="182"/>
        <end position="203"/>
    </location>
</feature>
<dbReference type="InterPro" id="IPR020846">
    <property type="entry name" value="MFS_dom"/>
</dbReference>
<feature type="transmembrane region" description="Helical" evidence="6">
    <location>
        <begin position="124"/>
        <end position="145"/>
    </location>
</feature>
<feature type="transmembrane region" description="Helical" evidence="6">
    <location>
        <begin position="466"/>
        <end position="487"/>
    </location>
</feature>
<evidence type="ECO:0000313" key="9">
    <source>
        <dbReference type="Proteomes" id="UP000268162"/>
    </source>
</evidence>
<dbReference type="PROSITE" id="PS50850">
    <property type="entry name" value="MFS"/>
    <property type="match status" value="1"/>
</dbReference>
<feature type="transmembrane region" description="Helical" evidence="6">
    <location>
        <begin position="344"/>
        <end position="365"/>
    </location>
</feature>
<dbReference type="STRING" id="215637.A0A4Q0A084"/>
<organism evidence="8 9">
    <name type="scientific">Dimargaris cristalligena</name>
    <dbReference type="NCBI Taxonomy" id="215637"/>
    <lineage>
        <taxon>Eukaryota</taxon>
        <taxon>Fungi</taxon>
        <taxon>Fungi incertae sedis</taxon>
        <taxon>Zoopagomycota</taxon>
        <taxon>Kickxellomycotina</taxon>
        <taxon>Dimargaritomycetes</taxon>
        <taxon>Dimargaritales</taxon>
        <taxon>Dimargaritaceae</taxon>
        <taxon>Dimargaris</taxon>
    </lineage>
</organism>
<dbReference type="Proteomes" id="UP000268162">
    <property type="component" value="Unassembled WGS sequence"/>
</dbReference>
<feature type="transmembrane region" description="Helical" evidence="6">
    <location>
        <begin position="493"/>
        <end position="514"/>
    </location>
</feature>
<keyword evidence="4 6" id="KW-1133">Transmembrane helix</keyword>
<dbReference type="SUPFAM" id="SSF103473">
    <property type="entry name" value="MFS general substrate transporter"/>
    <property type="match status" value="1"/>
</dbReference>
<accession>A0A4Q0A084</accession>
<feature type="transmembrane region" description="Helical" evidence="6">
    <location>
        <begin position="245"/>
        <end position="266"/>
    </location>
</feature>
<keyword evidence="9" id="KW-1185">Reference proteome</keyword>
<dbReference type="InterPro" id="IPR036259">
    <property type="entry name" value="MFS_trans_sf"/>
</dbReference>
<gene>
    <name evidence="8" type="ORF">BJ085DRAFT_35433</name>
</gene>
<evidence type="ECO:0000259" key="7">
    <source>
        <dbReference type="PROSITE" id="PS50850"/>
    </source>
</evidence>
<dbReference type="CDD" id="cd17323">
    <property type="entry name" value="MFS_Tpo1_MDR_like"/>
    <property type="match status" value="1"/>
</dbReference>
<dbReference type="Pfam" id="PF07690">
    <property type="entry name" value="MFS_1"/>
    <property type="match status" value="1"/>
</dbReference>
<feature type="transmembrane region" description="Helical" evidence="6">
    <location>
        <begin position="304"/>
        <end position="324"/>
    </location>
</feature>
<dbReference type="EMBL" id="ML002273">
    <property type="protein sequence ID" value="RKP39397.1"/>
    <property type="molecule type" value="Genomic_DNA"/>
</dbReference>
<feature type="domain" description="Major facilitator superfamily (MFS) profile" evidence="7">
    <location>
        <begin position="91"/>
        <end position="518"/>
    </location>
</feature>
<dbReference type="AlphaFoldDB" id="A0A4Q0A084"/>
<feature type="transmembrane region" description="Helical" evidence="6">
    <location>
        <begin position="432"/>
        <end position="454"/>
    </location>
</feature>
<evidence type="ECO:0000256" key="6">
    <source>
        <dbReference type="SAM" id="Phobius"/>
    </source>
</evidence>
<comment type="subcellular location">
    <subcellularLocation>
        <location evidence="1">Membrane</location>
        <topology evidence="1">Multi-pass membrane protein</topology>
    </subcellularLocation>
</comment>
<sequence>MGQHNSQLTIRPVCHTPAPVILPSELLKTETPCLFSTKTHLDDITIGPPLPPPIPKPIDPNSPAHHCWLAPQQWTLEPIYCPFPCWTKRCILGVTALAGTVAPLASNIFLPALPSIAHGLGTSVHQVSLAISVFMVGMALGPLLWGPLADRYGRRAAYGPGFLLCVAASVCCALAPNIQTLIAARFFQSLGGSTSMVVGAGTISDLYEPHERGTALGLFFSGQMLGPVVGTVCGGYIAQGWGWRWVFWVTALVAGLSGLCLTVLLPETHRPTVARRYGIDLKGLTVEQPRRLAAMLNIFPLLRFPYVALPIICSACFFGTLYGIKTIIPVVLTSAYGLSSAQTGLCFISIGVGNIVGSLLGGYIADWTMNHCQPTGASDIFPNKPLIEPCSGSSAPVERRLQLLLVTTVLFPVALTAYGWCLDRHSSIPLLMALQFILSVAMHATFSGLSAYLVDLFSDRSASITSLANFFRCLYGALWTGVIELVGRSLGTGWSLTLLSGICLLSSGLIYTLYWKGSQWRSKQPPQ</sequence>
<dbReference type="Gene3D" id="1.20.1720.10">
    <property type="entry name" value="Multidrug resistance protein D"/>
    <property type="match status" value="1"/>
</dbReference>
<dbReference type="PANTHER" id="PTHR23502:SF51">
    <property type="entry name" value="QUINIDINE RESISTANCE PROTEIN 1-RELATED"/>
    <property type="match status" value="1"/>
</dbReference>
<reference evidence="9" key="1">
    <citation type="journal article" date="2018" name="Nat. Microbiol.">
        <title>Leveraging single-cell genomics to expand the fungal tree of life.</title>
        <authorList>
            <person name="Ahrendt S.R."/>
            <person name="Quandt C.A."/>
            <person name="Ciobanu D."/>
            <person name="Clum A."/>
            <person name="Salamov A."/>
            <person name="Andreopoulos B."/>
            <person name="Cheng J.F."/>
            <person name="Woyke T."/>
            <person name="Pelin A."/>
            <person name="Henrissat B."/>
            <person name="Reynolds N.K."/>
            <person name="Benny G.L."/>
            <person name="Smith M.E."/>
            <person name="James T.Y."/>
            <person name="Grigoriev I.V."/>
        </authorList>
    </citation>
    <scope>NUCLEOTIDE SEQUENCE [LARGE SCALE GENOMIC DNA]</scope>
    <source>
        <strain evidence="9">RSA 468</strain>
    </source>
</reference>
<dbReference type="GO" id="GO:0022857">
    <property type="term" value="F:transmembrane transporter activity"/>
    <property type="evidence" value="ECO:0007669"/>
    <property type="project" value="InterPro"/>
</dbReference>
<feature type="transmembrane region" description="Helical" evidence="6">
    <location>
        <begin position="90"/>
        <end position="112"/>
    </location>
</feature>
<evidence type="ECO:0000313" key="8">
    <source>
        <dbReference type="EMBL" id="RKP39397.1"/>
    </source>
</evidence>
<evidence type="ECO:0000256" key="5">
    <source>
        <dbReference type="ARBA" id="ARBA00023136"/>
    </source>
</evidence>
<dbReference type="PANTHER" id="PTHR23502">
    <property type="entry name" value="MAJOR FACILITATOR SUPERFAMILY"/>
    <property type="match status" value="1"/>
</dbReference>
<keyword evidence="2" id="KW-0813">Transport</keyword>
<evidence type="ECO:0000256" key="2">
    <source>
        <dbReference type="ARBA" id="ARBA00022448"/>
    </source>
</evidence>
<evidence type="ECO:0000256" key="3">
    <source>
        <dbReference type="ARBA" id="ARBA00022692"/>
    </source>
</evidence>
<feature type="transmembrane region" description="Helical" evidence="6">
    <location>
        <begin position="157"/>
        <end position="176"/>
    </location>
</feature>
<feature type="transmembrane region" description="Helical" evidence="6">
    <location>
        <begin position="401"/>
        <end position="420"/>
    </location>
</feature>
<name>A0A4Q0A084_9FUNG</name>
<feature type="transmembrane region" description="Helical" evidence="6">
    <location>
        <begin position="215"/>
        <end position="239"/>
    </location>
</feature>
<keyword evidence="5 6" id="KW-0472">Membrane</keyword>
<dbReference type="GO" id="GO:0005886">
    <property type="term" value="C:plasma membrane"/>
    <property type="evidence" value="ECO:0007669"/>
    <property type="project" value="TreeGrafter"/>
</dbReference>
<evidence type="ECO:0000256" key="4">
    <source>
        <dbReference type="ARBA" id="ARBA00022989"/>
    </source>
</evidence>
<proteinExistence type="predicted"/>